<dbReference type="SMART" id="SM01400">
    <property type="entry name" value="Pribosyltran_N"/>
    <property type="match status" value="1"/>
</dbReference>
<accession>A0A7S8ECZ2</accession>
<dbReference type="Proteomes" id="UP000594468">
    <property type="component" value="Chromosome"/>
</dbReference>
<dbReference type="GO" id="GO:0006164">
    <property type="term" value="P:purine nucleotide biosynthetic process"/>
    <property type="evidence" value="ECO:0007669"/>
    <property type="project" value="TreeGrafter"/>
</dbReference>
<dbReference type="EMBL" id="CP062983">
    <property type="protein sequence ID" value="QPC84693.1"/>
    <property type="molecule type" value="Genomic_DNA"/>
</dbReference>
<protein>
    <submittedName>
        <fullName evidence="5">Ribose-phosphate pyrophosphokinase</fullName>
    </submittedName>
</protein>
<organism evidence="5 6">
    <name type="scientific">Phototrophicus methaneseepsis</name>
    <dbReference type="NCBI Taxonomy" id="2710758"/>
    <lineage>
        <taxon>Bacteria</taxon>
        <taxon>Bacillati</taxon>
        <taxon>Chloroflexota</taxon>
        <taxon>Candidatus Thermofontia</taxon>
        <taxon>Phototrophicales</taxon>
        <taxon>Phototrophicaceae</taxon>
        <taxon>Phototrophicus</taxon>
    </lineage>
</organism>
<keyword evidence="6" id="KW-1185">Reference proteome</keyword>
<dbReference type="GO" id="GO:0016301">
    <property type="term" value="F:kinase activity"/>
    <property type="evidence" value="ECO:0007669"/>
    <property type="project" value="UniProtKB-KW"/>
</dbReference>
<dbReference type="AlphaFoldDB" id="A0A7S8ECZ2"/>
<dbReference type="CDD" id="cd06223">
    <property type="entry name" value="PRTases_typeI"/>
    <property type="match status" value="1"/>
</dbReference>
<evidence type="ECO:0000256" key="2">
    <source>
        <dbReference type="RuleBase" id="RU004324"/>
    </source>
</evidence>
<dbReference type="Gene3D" id="3.40.50.2020">
    <property type="match status" value="2"/>
</dbReference>
<evidence type="ECO:0000259" key="3">
    <source>
        <dbReference type="Pfam" id="PF00156"/>
    </source>
</evidence>
<dbReference type="InterPro" id="IPR029057">
    <property type="entry name" value="PRTase-like"/>
</dbReference>
<dbReference type="SUPFAM" id="SSF53271">
    <property type="entry name" value="PRTase-like"/>
    <property type="match status" value="1"/>
</dbReference>
<dbReference type="Pfam" id="PF00156">
    <property type="entry name" value="Pribosyltran"/>
    <property type="match status" value="1"/>
</dbReference>
<keyword evidence="5" id="KW-0418">Kinase</keyword>
<dbReference type="KEGG" id="pmet:G4Y79_10045"/>
<dbReference type="RefSeq" id="WP_195172756.1">
    <property type="nucleotide sequence ID" value="NZ_CP062983.1"/>
</dbReference>
<reference evidence="5 6" key="1">
    <citation type="submission" date="2020-02" db="EMBL/GenBank/DDBJ databases">
        <authorList>
            <person name="Zheng R.K."/>
            <person name="Sun C.M."/>
        </authorList>
    </citation>
    <scope>NUCLEOTIDE SEQUENCE [LARGE SCALE GENOMIC DNA]</scope>
    <source>
        <strain evidence="6">rifampicinis</strain>
    </source>
</reference>
<dbReference type="PANTHER" id="PTHR10210">
    <property type="entry name" value="RIBOSE-PHOSPHATE DIPHOSPHOKINASE FAMILY MEMBER"/>
    <property type="match status" value="1"/>
</dbReference>
<gene>
    <name evidence="5" type="ORF">G4Y79_10045</name>
</gene>
<evidence type="ECO:0000313" key="6">
    <source>
        <dbReference type="Proteomes" id="UP000594468"/>
    </source>
</evidence>
<proteinExistence type="inferred from homology"/>
<dbReference type="GO" id="GO:0006015">
    <property type="term" value="P:5-phosphoribose 1-diphosphate biosynthetic process"/>
    <property type="evidence" value="ECO:0007669"/>
    <property type="project" value="TreeGrafter"/>
</dbReference>
<dbReference type="GO" id="GO:0005737">
    <property type="term" value="C:cytoplasm"/>
    <property type="evidence" value="ECO:0007669"/>
    <property type="project" value="TreeGrafter"/>
</dbReference>
<feature type="domain" description="Phosphoribosyltransferase" evidence="3">
    <location>
        <begin position="194"/>
        <end position="285"/>
    </location>
</feature>
<dbReference type="GO" id="GO:0000287">
    <property type="term" value="F:magnesium ion binding"/>
    <property type="evidence" value="ECO:0007669"/>
    <property type="project" value="InterPro"/>
</dbReference>
<dbReference type="InterPro" id="IPR005946">
    <property type="entry name" value="Rib-P_diPkinase"/>
</dbReference>
<dbReference type="GO" id="GO:0002189">
    <property type="term" value="C:ribose phosphate diphosphokinase complex"/>
    <property type="evidence" value="ECO:0007669"/>
    <property type="project" value="TreeGrafter"/>
</dbReference>
<keyword evidence="1 2" id="KW-0545">Nucleotide biosynthesis</keyword>
<dbReference type="Pfam" id="PF13793">
    <property type="entry name" value="Pribosyltran_N"/>
    <property type="match status" value="1"/>
</dbReference>
<sequence length="347" mass="39151">MNNNVGDHIRLVERSPRGKLIIAGCTPATYLARPIVARLKEELADDGSDRPLPYLENIDFHFSDSEIGVRLDTDVSGCDVFLLQALYDPHDEHSVSENYLALCIAARTFREWGAHKITAMLPYLAYARQDKPTRFQREPTTARLMADLAITSGIDRLVTWHPHYQQIHGFYSGIPVDVLEAQDYYEDLFAVYRGRKDVVLVAPDVGASKFVTHLGHALDLKVAIASKYHPEQEQTEITQIIGDLADKRVAIIVDDMMSSGGTIFAAVQKLVEEYGIAEVLIAVSHNLCTDKAFGRLIELQENYHLQHLYVTNSIPQTDAFHQLPFVTIHDISDTLVKTIKRIHYDRL</sequence>
<comment type="similarity">
    <text evidence="2">Belongs to the ribose-phosphate pyrophosphokinase family.</text>
</comment>
<dbReference type="InterPro" id="IPR000836">
    <property type="entry name" value="PRTase_dom"/>
</dbReference>
<dbReference type="NCBIfam" id="TIGR01251">
    <property type="entry name" value="ribP_PPkin"/>
    <property type="match status" value="1"/>
</dbReference>
<keyword evidence="5" id="KW-0808">Transferase</keyword>
<evidence type="ECO:0000256" key="1">
    <source>
        <dbReference type="ARBA" id="ARBA00022727"/>
    </source>
</evidence>
<evidence type="ECO:0000313" key="5">
    <source>
        <dbReference type="EMBL" id="QPC84693.1"/>
    </source>
</evidence>
<dbReference type="GO" id="GO:0004749">
    <property type="term" value="F:ribose phosphate diphosphokinase activity"/>
    <property type="evidence" value="ECO:0007669"/>
    <property type="project" value="TreeGrafter"/>
</dbReference>
<feature type="domain" description="Ribose-phosphate pyrophosphokinase N-terminal" evidence="4">
    <location>
        <begin position="61"/>
        <end position="153"/>
    </location>
</feature>
<dbReference type="InterPro" id="IPR029099">
    <property type="entry name" value="Pribosyltran_N"/>
</dbReference>
<dbReference type="PANTHER" id="PTHR10210:SF41">
    <property type="entry name" value="RIBOSE-PHOSPHATE PYROPHOSPHOKINASE 1, CHLOROPLASTIC"/>
    <property type="match status" value="1"/>
</dbReference>
<name>A0A7S8ECZ2_9CHLR</name>
<dbReference type="FunFam" id="3.40.50.2020:FF:000014">
    <property type="entry name" value="Ribose-phosphate pyrophosphokinase 1"/>
    <property type="match status" value="1"/>
</dbReference>
<evidence type="ECO:0000259" key="4">
    <source>
        <dbReference type="Pfam" id="PF13793"/>
    </source>
</evidence>